<evidence type="ECO:0000313" key="1">
    <source>
        <dbReference type="EMBL" id="MFD1570018.1"/>
    </source>
</evidence>
<reference evidence="1 2" key="1">
    <citation type="journal article" date="2019" name="Int. J. Syst. Evol. Microbiol.">
        <title>The Global Catalogue of Microorganisms (GCM) 10K type strain sequencing project: providing services to taxonomists for standard genome sequencing and annotation.</title>
        <authorList>
            <consortium name="The Broad Institute Genomics Platform"/>
            <consortium name="The Broad Institute Genome Sequencing Center for Infectious Disease"/>
            <person name="Wu L."/>
            <person name="Ma J."/>
        </authorList>
    </citation>
    <scope>NUCLEOTIDE SEQUENCE [LARGE SCALE GENOMIC DNA]</scope>
    <source>
        <strain evidence="1 2">CGMCC 1.12689</strain>
    </source>
</reference>
<dbReference type="AlphaFoldDB" id="A0ABD6BXW1"/>
<sequence length="63" mass="6537">MEANNGYVDTTDGGLFDCPECDVTAPSASVPYDALGYAVCPCCAYSATPRSAAPPPDRRTASF</sequence>
<protein>
    <recommendedName>
        <fullName evidence="3">Small CPxCG-related zinc finger protein</fullName>
    </recommendedName>
</protein>
<accession>A0ABD6BXW1</accession>
<organism evidence="1 2">
    <name type="scientific">Halorubrum laminariae</name>
    <dbReference type="NCBI Taxonomy" id="1433523"/>
    <lineage>
        <taxon>Archaea</taxon>
        <taxon>Methanobacteriati</taxon>
        <taxon>Methanobacteriota</taxon>
        <taxon>Stenosarchaea group</taxon>
        <taxon>Halobacteria</taxon>
        <taxon>Halobacteriales</taxon>
        <taxon>Haloferacaceae</taxon>
        <taxon>Halorubrum</taxon>
    </lineage>
</organism>
<comment type="caution">
    <text evidence="1">The sequence shown here is derived from an EMBL/GenBank/DDBJ whole genome shotgun (WGS) entry which is preliminary data.</text>
</comment>
<proteinExistence type="predicted"/>
<dbReference type="EMBL" id="JBHUDB010000001">
    <property type="protein sequence ID" value="MFD1570018.1"/>
    <property type="molecule type" value="Genomic_DNA"/>
</dbReference>
<dbReference type="Proteomes" id="UP001597185">
    <property type="component" value="Unassembled WGS sequence"/>
</dbReference>
<evidence type="ECO:0000313" key="2">
    <source>
        <dbReference type="Proteomes" id="UP001597185"/>
    </source>
</evidence>
<name>A0ABD6BXW1_9EURY</name>
<keyword evidence="2" id="KW-1185">Reference proteome</keyword>
<gene>
    <name evidence="1" type="ORF">ACFR9T_05385</name>
</gene>
<dbReference type="RefSeq" id="WP_256417028.1">
    <property type="nucleotide sequence ID" value="NZ_JANHDL010000001.1"/>
</dbReference>
<evidence type="ECO:0008006" key="3">
    <source>
        <dbReference type="Google" id="ProtNLM"/>
    </source>
</evidence>